<gene>
    <name evidence="4" type="ORF">Pan216_06650</name>
</gene>
<reference evidence="4 5" key="1">
    <citation type="submission" date="2019-02" db="EMBL/GenBank/DDBJ databases">
        <title>Deep-cultivation of Planctomycetes and their phenomic and genomic characterization uncovers novel biology.</title>
        <authorList>
            <person name="Wiegand S."/>
            <person name="Jogler M."/>
            <person name="Boedeker C."/>
            <person name="Pinto D."/>
            <person name="Vollmers J."/>
            <person name="Rivas-Marin E."/>
            <person name="Kohn T."/>
            <person name="Peeters S.H."/>
            <person name="Heuer A."/>
            <person name="Rast P."/>
            <person name="Oberbeckmann S."/>
            <person name="Bunk B."/>
            <person name="Jeske O."/>
            <person name="Meyerdierks A."/>
            <person name="Storesund J.E."/>
            <person name="Kallscheuer N."/>
            <person name="Luecker S."/>
            <person name="Lage O.M."/>
            <person name="Pohl T."/>
            <person name="Merkel B.J."/>
            <person name="Hornburger P."/>
            <person name="Mueller R.-W."/>
            <person name="Bruemmer F."/>
            <person name="Labrenz M."/>
            <person name="Spormann A.M."/>
            <person name="Op den Camp H."/>
            <person name="Overmann J."/>
            <person name="Amann R."/>
            <person name="Jetten M.S.M."/>
            <person name="Mascher T."/>
            <person name="Medema M.H."/>
            <person name="Devos D.P."/>
            <person name="Kaster A.-K."/>
            <person name="Ovreas L."/>
            <person name="Rohde M."/>
            <person name="Galperin M.Y."/>
            <person name="Jogler C."/>
        </authorList>
    </citation>
    <scope>NUCLEOTIDE SEQUENCE [LARGE SCALE GENOMIC DNA]</scope>
    <source>
        <strain evidence="4 5">Pan216</strain>
    </source>
</reference>
<evidence type="ECO:0000256" key="1">
    <source>
        <dbReference type="SAM" id="MobiDB-lite"/>
    </source>
</evidence>
<feature type="region of interest" description="Disordered" evidence="1">
    <location>
        <begin position="903"/>
        <end position="983"/>
    </location>
</feature>
<dbReference type="InterPro" id="IPR002035">
    <property type="entry name" value="VWF_A"/>
</dbReference>
<feature type="transmembrane region" description="Helical" evidence="2">
    <location>
        <begin position="39"/>
        <end position="57"/>
    </location>
</feature>
<name>A0A518AYN0_9BACT</name>
<organism evidence="4 5">
    <name type="scientific">Kolteria novifilia</name>
    <dbReference type="NCBI Taxonomy" id="2527975"/>
    <lineage>
        <taxon>Bacteria</taxon>
        <taxon>Pseudomonadati</taxon>
        <taxon>Planctomycetota</taxon>
        <taxon>Planctomycetia</taxon>
        <taxon>Kolteriales</taxon>
        <taxon>Kolteriaceae</taxon>
        <taxon>Kolteria</taxon>
    </lineage>
</organism>
<feature type="compositionally biased region" description="Pro residues" evidence="1">
    <location>
        <begin position="933"/>
        <end position="942"/>
    </location>
</feature>
<dbReference type="PANTHER" id="PTHR37947:SF2">
    <property type="entry name" value="VON WILLEBRAND FACTOR TYPE A"/>
    <property type="match status" value="1"/>
</dbReference>
<dbReference type="SMART" id="SM00327">
    <property type="entry name" value="VWA"/>
    <property type="match status" value="2"/>
</dbReference>
<proteinExistence type="predicted"/>
<dbReference type="KEGG" id="knv:Pan216_06650"/>
<feature type="domain" description="VWFA" evidence="3">
    <location>
        <begin position="67"/>
        <end position="229"/>
    </location>
</feature>
<protein>
    <submittedName>
        <fullName evidence="4">von Willebrand factor type A domain protein</fullName>
    </submittedName>
</protein>
<dbReference type="OrthoDB" id="9781333at2"/>
<dbReference type="SUPFAM" id="SSF53300">
    <property type="entry name" value="vWA-like"/>
    <property type="match status" value="2"/>
</dbReference>
<dbReference type="InterPro" id="IPR036465">
    <property type="entry name" value="vWFA_dom_sf"/>
</dbReference>
<feature type="compositionally biased region" description="Basic and acidic residues" evidence="1">
    <location>
        <begin position="966"/>
        <end position="983"/>
    </location>
</feature>
<dbReference type="Pfam" id="PF00092">
    <property type="entry name" value="VWA"/>
    <property type="match status" value="1"/>
</dbReference>
<dbReference type="AlphaFoldDB" id="A0A518AYN0"/>
<keyword evidence="2" id="KW-0812">Transmembrane</keyword>
<evidence type="ECO:0000313" key="5">
    <source>
        <dbReference type="Proteomes" id="UP000317093"/>
    </source>
</evidence>
<dbReference type="PANTHER" id="PTHR37947">
    <property type="entry name" value="BLL2462 PROTEIN"/>
    <property type="match status" value="1"/>
</dbReference>
<feature type="domain" description="VWFA" evidence="3">
    <location>
        <begin position="419"/>
        <end position="582"/>
    </location>
</feature>
<dbReference type="Proteomes" id="UP000317093">
    <property type="component" value="Chromosome"/>
</dbReference>
<feature type="transmembrane region" description="Helical" evidence="2">
    <location>
        <begin position="6"/>
        <end position="27"/>
    </location>
</feature>
<dbReference type="Gene3D" id="3.40.50.880">
    <property type="match status" value="2"/>
</dbReference>
<evidence type="ECO:0000313" key="4">
    <source>
        <dbReference type="EMBL" id="QDU59832.1"/>
    </source>
</evidence>
<dbReference type="CDD" id="cd00198">
    <property type="entry name" value="vWFA"/>
    <property type="match status" value="2"/>
</dbReference>
<keyword evidence="2" id="KW-0472">Membrane</keyword>
<dbReference type="InterPro" id="IPR029062">
    <property type="entry name" value="Class_I_gatase-like"/>
</dbReference>
<dbReference type="Gene3D" id="3.40.50.410">
    <property type="entry name" value="von Willebrand factor, type A domain"/>
    <property type="match status" value="1"/>
</dbReference>
<dbReference type="Pfam" id="PF13519">
    <property type="entry name" value="VWA_2"/>
    <property type="match status" value="1"/>
</dbReference>
<keyword evidence="2" id="KW-1133">Transmembrane helix</keyword>
<evidence type="ECO:0000256" key="2">
    <source>
        <dbReference type="SAM" id="Phobius"/>
    </source>
</evidence>
<sequence length="983" mass="107402">MNLPIVFLAPWWLLLLAVVPLVVWQSWGGLSGLGPIRRPLAVFLRVVVIVLVVLALADLRLEHPTDRYATLFVLDVSESVPQEAVEDSLHIITDAVADRPSDLDQAGLIVLGRNARIEAPPAEYPRNRRFTAVESLIDRQHSDLAAGIKLALGSFPPDSSKRIVLFSDGNENRGNVLAQALAARQIGVPIDVVPIEYRYDSEILVDRISVPPDLKKGDTANLKVVIRSAGPASGTVQLNRRSEGVSETVLEQDVTLRPGLNVFFLKQTIDEPDLYRYVAEFIPRQGEDVRAANNRGSAFVWVRGEGRVLLLEPSAGQHAPLVDALRRDGLAVSVRTPDQLEDGATQFRPYDSIILANVPAELLSEELQEILASNTRELGAGLIMVGGPDSFGAGGYIGSPIEKALPVDMQIKASRIQGKGALVLIMHACEIPEGNFWQKKIAQLAIKMLSQRDECGLIHWSGKASWLFPLQEVNNGRKMLARVDGMVPGDMPDFAGPMRMALNALLKSQATNRHVIIISDGDPQPPPKQLLQSFIDAKITITTVAVAAHGFFEKKLMKQIASATGGRYYQAESPKALPSIYIKETRVVSRPLIFEQQPSWNPIIRFPSQPVAGLPTKLPAIGGYVLTTPKPTAEVSVVSPIPGENEINPILATWQYGLGKSAAFTTDTGSKWAVGWPDTEIFPKLWSQLVRWSLRSEESDDLVLSTVEKDGRVQVVVNAFDQAKEYLDFLALKGTVVLPDGQTESLAFRQTGPGKYESSFEASDAGSYSVRVGSKLGEDKNLFATTGFNISYPPEYRELESDRGLLESVAELSGGRVLERAQAAEAGYFDRSTPPSPGQQRMWPWLLLVALGLFVSDVAVRRIAISPADVANTAKALWARLRNRPPPATTATLDRLRSRKETVGENLSARQREHVIPKPPPAARPSEPTRATTPPPPPPPAAPSESSAEGDADHSMTSRLLKAKRRVWEEREGGKEGSQDETK</sequence>
<evidence type="ECO:0000259" key="3">
    <source>
        <dbReference type="SMART" id="SM00327"/>
    </source>
</evidence>
<accession>A0A518AYN0</accession>
<dbReference type="EMBL" id="CP036279">
    <property type="protein sequence ID" value="QDU59832.1"/>
    <property type="molecule type" value="Genomic_DNA"/>
</dbReference>
<dbReference type="SUPFAM" id="SSF52317">
    <property type="entry name" value="Class I glutamine amidotransferase-like"/>
    <property type="match status" value="1"/>
</dbReference>
<keyword evidence="5" id="KW-1185">Reference proteome</keyword>